<dbReference type="EMBL" id="CP121694">
    <property type="protein sequence ID" value="WRO21120.1"/>
    <property type="molecule type" value="Genomic_DNA"/>
</dbReference>
<dbReference type="SUPFAM" id="SSF53335">
    <property type="entry name" value="S-adenosyl-L-methionine-dependent methyltransferases"/>
    <property type="match status" value="1"/>
</dbReference>
<dbReference type="Gene3D" id="3.40.50.150">
    <property type="entry name" value="Vaccinia Virus protein VP39"/>
    <property type="match status" value="1"/>
</dbReference>
<dbReference type="Pfam" id="PF01739">
    <property type="entry name" value="CheR"/>
    <property type="match status" value="1"/>
</dbReference>
<dbReference type="GO" id="GO:0032259">
    <property type="term" value="P:methylation"/>
    <property type="evidence" value="ECO:0007669"/>
    <property type="project" value="UniProtKB-KW"/>
</dbReference>
<dbReference type="Proteomes" id="UP001329915">
    <property type="component" value="Chromosome"/>
</dbReference>
<reference evidence="7 8" key="1">
    <citation type="submission" date="2023-04" db="EMBL/GenBank/DDBJ databases">
        <authorList>
            <person name="Hsu D."/>
        </authorList>
    </citation>
    <scope>NUCLEOTIDE SEQUENCE [LARGE SCALE GENOMIC DNA]</scope>
    <source>
        <strain evidence="7 8">MK1</strain>
    </source>
</reference>
<keyword evidence="3" id="KW-0489">Methyltransferase</keyword>
<name>A0AAU0ULE7_9FIRM</name>
<dbReference type="CDD" id="cd02440">
    <property type="entry name" value="AdoMet_MTases"/>
    <property type="match status" value="1"/>
</dbReference>
<keyword evidence="8" id="KW-1185">Reference proteome</keyword>
<dbReference type="SUPFAM" id="SSF47757">
    <property type="entry name" value="Chemotaxis receptor methyltransferase CheR, N-terminal domain"/>
    <property type="match status" value="1"/>
</dbReference>
<dbReference type="EC" id="2.1.1.80" evidence="2"/>
<dbReference type="InterPro" id="IPR000780">
    <property type="entry name" value="CheR_MeTrfase"/>
</dbReference>
<evidence type="ECO:0000256" key="4">
    <source>
        <dbReference type="ARBA" id="ARBA00022679"/>
    </source>
</evidence>
<gene>
    <name evidence="7" type="ORF">MFMK1_000915</name>
</gene>
<evidence type="ECO:0000313" key="7">
    <source>
        <dbReference type="EMBL" id="WRO21120.1"/>
    </source>
</evidence>
<proteinExistence type="predicted"/>
<evidence type="ECO:0000256" key="2">
    <source>
        <dbReference type="ARBA" id="ARBA00012534"/>
    </source>
</evidence>
<dbReference type="SMART" id="SM00138">
    <property type="entry name" value="MeTrc"/>
    <property type="match status" value="1"/>
</dbReference>
<dbReference type="GO" id="GO:0008983">
    <property type="term" value="F:protein-glutamate O-methyltransferase activity"/>
    <property type="evidence" value="ECO:0007669"/>
    <property type="project" value="UniProtKB-EC"/>
</dbReference>
<evidence type="ECO:0000256" key="1">
    <source>
        <dbReference type="ARBA" id="ARBA00001541"/>
    </source>
</evidence>
<evidence type="ECO:0000256" key="3">
    <source>
        <dbReference type="ARBA" id="ARBA00022603"/>
    </source>
</evidence>
<keyword evidence="5" id="KW-0949">S-adenosyl-L-methionine</keyword>
<dbReference type="InterPro" id="IPR036804">
    <property type="entry name" value="CheR_N_sf"/>
</dbReference>
<dbReference type="PANTHER" id="PTHR24422:SF21">
    <property type="entry name" value="CHEMOTAXIS PROTEIN METHYLTRANSFERASE 1"/>
    <property type="match status" value="1"/>
</dbReference>
<dbReference type="PRINTS" id="PR00996">
    <property type="entry name" value="CHERMTFRASE"/>
</dbReference>
<dbReference type="Gene3D" id="1.10.155.10">
    <property type="entry name" value="Chemotaxis receptor methyltransferase CheR, N-terminal domain"/>
    <property type="match status" value="1"/>
</dbReference>
<evidence type="ECO:0000256" key="5">
    <source>
        <dbReference type="ARBA" id="ARBA00022691"/>
    </source>
</evidence>
<dbReference type="PROSITE" id="PS50123">
    <property type="entry name" value="CHER"/>
    <property type="match status" value="1"/>
</dbReference>
<comment type="catalytic activity">
    <reaction evidence="1">
        <text>L-glutamyl-[protein] + S-adenosyl-L-methionine = [protein]-L-glutamate 5-O-methyl ester + S-adenosyl-L-homocysteine</text>
        <dbReference type="Rhea" id="RHEA:24452"/>
        <dbReference type="Rhea" id="RHEA-COMP:10208"/>
        <dbReference type="Rhea" id="RHEA-COMP:10311"/>
        <dbReference type="ChEBI" id="CHEBI:29973"/>
        <dbReference type="ChEBI" id="CHEBI:57856"/>
        <dbReference type="ChEBI" id="CHEBI:59789"/>
        <dbReference type="ChEBI" id="CHEBI:82795"/>
        <dbReference type="EC" id="2.1.1.80"/>
    </reaction>
</comment>
<feature type="domain" description="CheR-type methyltransferase" evidence="6">
    <location>
        <begin position="1"/>
        <end position="281"/>
    </location>
</feature>
<evidence type="ECO:0000259" key="6">
    <source>
        <dbReference type="PROSITE" id="PS50123"/>
    </source>
</evidence>
<sequence length="281" mass="32543">MNAKLSNQEFMLIQKKITQLTGIHIPQEKIFLIENKLTKLLSTFGYRSFLELYYNLNNRSDNTLTQKIFEIATNHETMWFRDKTPWRVLEDVLLPLYLSEFDQGKRSQVRIWSAACSTGQEPYSTAICINNYLSCRGRLDLRRDFVLLATDVSTSALATAKTGAYDSIAMARGLTQTLKRKYFTQKSGTWVLNEKIKKMVQFKQFNLVAPFWPLGSFDVILCRYVTIYFSDDVKVKFFNKISKMPKPKGALFLGNSEVFPNYKSGFIMEKHAGDVFYRSLN</sequence>
<dbReference type="RefSeq" id="WP_366923977.1">
    <property type="nucleotide sequence ID" value="NZ_CP121694.1"/>
</dbReference>
<protein>
    <recommendedName>
        <fullName evidence="2">protein-glutamate O-methyltransferase</fullName>
        <ecNumber evidence="2">2.1.1.80</ecNumber>
    </recommendedName>
</protein>
<dbReference type="PANTHER" id="PTHR24422">
    <property type="entry name" value="CHEMOTAXIS PROTEIN METHYLTRANSFERASE"/>
    <property type="match status" value="1"/>
</dbReference>
<dbReference type="InterPro" id="IPR022642">
    <property type="entry name" value="CheR_C"/>
</dbReference>
<accession>A0AAU0ULE7</accession>
<organism evidence="7 8">
    <name type="scientific">Metallumcola ferriviriculae</name>
    <dbReference type="NCBI Taxonomy" id="3039180"/>
    <lineage>
        <taxon>Bacteria</taxon>
        <taxon>Bacillati</taxon>
        <taxon>Bacillota</taxon>
        <taxon>Clostridia</taxon>
        <taxon>Neomoorellales</taxon>
        <taxon>Desulfitibacteraceae</taxon>
        <taxon>Metallumcola</taxon>
    </lineage>
</organism>
<evidence type="ECO:0000313" key="8">
    <source>
        <dbReference type="Proteomes" id="UP001329915"/>
    </source>
</evidence>
<keyword evidence="4" id="KW-0808">Transferase</keyword>
<dbReference type="AlphaFoldDB" id="A0AAU0ULE7"/>
<dbReference type="KEGG" id="dbc:MFMK1_000915"/>
<dbReference type="InterPro" id="IPR050903">
    <property type="entry name" value="Bact_Chemotaxis_MeTrfase"/>
</dbReference>
<dbReference type="InterPro" id="IPR029063">
    <property type="entry name" value="SAM-dependent_MTases_sf"/>
</dbReference>